<proteinExistence type="predicted"/>
<comment type="caution">
    <text evidence="2">The sequence shown here is derived from an EMBL/GenBank/DDBJ whole genome shotgun (WGS) entry which is preliminary data.</text>
</comment>
<dbReference type="EMBL" id="JBHSSW010000005">
    <property type="protein sequence ID" value="MFC6197469.1"/>
    <property type="molecule type" value="Genomic_DNA"/>
</dbReference>
<dbReference type="Proteomes" id="UP001596303">
    <property type="component" value="Unassembled WGS sequence"/>
</dbReference>
<protein>
    <submittedName>
        <fullName evidence="2">S10 family peptidase</fullName>
    </submittedName>
</protein>
<dbReference type="Pfam" id="PF00450">
    <property type="entry name" value="Peptidase_S10"/>
    <property type="match status" value="1"/>
</dbReference>
<evidence type="ECO:0000313" key="2">
    <source>
        <dbReference type="EMBL" id="MFC6197469.1"/>
    </source>
</evidence>
<dbReference type="RefSeq" id="WP_377376418.1">
    <property type="nucleotide sequence ID" value="NZ_JBHSSW010000005.1"/>
</dbReference>
<feature type="chain" id="PRO_5046950680" evidence="1">
    <location>
        <begin position="24"/>
        <end position="506"/>
    </location>
</feature>
<keyword evidence="1" id="KW-0732">Signal</keyword>
<dbReference type="SUPFAM" id="SSF53474">
    <property type="entry name" value="alpha/beta-Hydrolases"/>
    <property type="match status" value="1"/>
</dbReference>
<feature type="signal peptide" evidence="1">
    <location>
        <begin position="1"/>
        <end position="23"/>
    </location>
</feature>
<keyword evidence="3" id="KW-1185">Reference proteome</keyword>
<name>A0ABW1S7S5_9PROT</name>
<dbReference type="Gene3D" id="3.40.50.1820">
    <property type="entry name" value="alpha/beta hydrolase"/>
    <property type="match status" value="1"/>
</dbReference>
<gene>
    <name evidence="2" type="ORF">ACFQDM_05235</name>
</gene>
<dbReference type="InterPro" id="IPR001563">
    <property type="entry name" value="Peptidase_S10"/>
</dbReference>
<dbReference type="InterPro" id="IPR029058">
    <property type="entry name" value="AB_hydrolase_fold"/>
</dbReference>
<evidence type="ECO:0000256" key="1">
    <source>
        <dbReference type="SAM" id="SignalP"/>
    </source>
</evidence>
<organism evidence="2 3">
    <name type="scientific">Ponticaulis profundi</name>
    <dbReference type="NCBI Taxonomy" id="2665222"/>
    <lineage>
        <taxon>Bacteria</taxon>
        <taxon>Pseudomonadati</taxon>
        <taxon>Pseudomonadota</taxon>
        <taxon>Alphaproteobacteria</taxon>
        <taxon>Hyphomonadales</taxon>
        <taxon>Hyphomonadaceae</taxon>
        <taxon>Ponticaulis</taxon>
    </lineage>
</organism>
<reference evidence="3" key="1">
    <citation type="journal article" date="2019" name="Int. J. Syst. Evol. Microbiol.">
        <title>The Global Catalogue of Microorganisms (GCM) 10K type strain sequencing project: providing services to taxonomists for standard genome sequencing and annotation.</title>
        <authorList>
            <consortium name="The Broad Institute Genomics Platform"/>
            <consortium name="The Broad Institute Genome Sequencing Center for Infectious Disease"/>
            <person name="Wu L."/>
            <person name="Ma J."/>
        </authorList>
    </citation>
    <scope>NUCLEOTIDE SEQUENCE [LARGE SCALE GENOMIC DNA]</scope>
    <source>
        <strain evidence="3">CGMCC-1.15741</strain>
    </source>
</reference>
<evidence type="ECO:0000313" key="3">
    <source>
        <dbReference type="Proteomes" id="UP001596303"/>
    </source>
</evidence>
<accession>A0ABW1S7S5</accession>
<sequence>MTCFQLRSAGVAFALLASTSGLVAVSDPVPSSVDTATSATTLTRSVTQTGVFGGTELTYLASIEQLDVQADVEGKGASLVTISYVSEETADPAERPVLFIFNGGPISASYPLHIGATGPYRVSFDDDLSVPAEEADLVPNPYSPLDVADLVFYDPALTGLSTLHDGVSPETYASVTGDAEEFVEFVHAWLTKHDRLDSPVFILGESYGTMRAAEGAGQLNETYPDIDVDGVFLMGQAVNIIEYAQRQQNILSFVVSLPTLAAGAWDLGLVEQDGYTFESFLDEATAFADTEYLTALYKGHTISAEEQVAIAEKLEAYTGLSKEVYVENNLRVSKEAYRRLVLKADGLITGRSDIRYTANAEEAGAYGDPSGVIGKAYADGFAEYFEMTFGTPLPESYTSVSGYAGTGSWDWKFSSPFDSFAYGDAMNALFEANPDFRVVIGSGWHDTQTTAGSARYLASQSPWPADRVHLAFYRGGHMAYSVEESAEAFGQDIRDMITGQSGTAED</sequence>